<evidence type="ECO:0000313" key="1">
    <source>
        <dbReference type="EMBL" id="CAA9547336.1"/>
    </source>
</evidence>
<proteinExistence type="predicted"/>
<organism evidence="1">
    <name type="scientific">uncultured Sphingosinicella sp</name>
    <dbReference type="NCBI Taxonomy" id="478748"/>
    <lineage>
        <taxon>Bacteria</taxon>
        <taxon>Pseudomonadati</taxon>
        <taxon>Pseudomonadota</taxon>
        <taxon>Alphaproteobacteria</taxon>
        <taxon>Sphingomonadales</taxon>
        <taxon>Sphingosinicellaceae</taxon>
        <taxon>Sphingosinicella</taxon>
        <taxon>environmental samples</taxon>
    </lineage>
</organism>
<sequence>MAMLAFVSAAPAAAQFPFGLGSGSKKSESAEKGGCNLSSNKKRGSSIAGNILAGLANRAIGGRASAVTSFVPINTFTTALTDVIACKLDKDEQKQAATATEQAIAGGVGARQSWTSATRQGVTGSSVVTASNTRADGGSCMTVTDVVIVDGEETNVSKQMCRTPGSSGYVLSA</sequence>
<reference evidence="1" key="1">
    <citation type="submission" date="2020-02" db="EMBL/GenBank/DDBJ databases">
        <authorList>
            <person name="Meier V. D."/>
        </authorList>
    </citation>
    <scope>NUCLEOTIDE SEQUENCE</scope>
    <source>
        <strain evidence="1">AVDCRST_MAG23</strain>
    </source>
</reference>
<dbReference type="EMBL" id="CADCWD010000090">
    <property type="protein sequence ID" value="CAA9547336.1"/>
    <property type="molecule type" value="Genomic_DNA"/>
</dbReference>
<gene>
    <name evidence="1" type="ORF">AVDCRST_MAG23-2664</name>
</gene>
<evidence type="ECO:0008006" key="2">
    <source>
        <dbReference type="Google" id="ProtNLM"/>
    </source>
</evidence>
<protein>
    <recommendedName>
        <fullName evidence="2">Surface antigen domain-containing protein</fullName>
    </recommendedName>
</protein>
<name>A0A6J4UDW5_9SPHN</name>
<accession>A0A6J4UDW5</accession>
<dbReference type="AlphaFoldDB" id="A0A6J4UDW5"/>